<dbReference type="AlphaFoldDB" id="A0A9P1DPH8"/>
<proteinExistence type="predicted"/>
<reference evidence="1" key="1">
    <citation type="submission" date="2022-10" db="EMBL/GenBank/DDBJ databases">
        <authorList>
            <person name="Chen Y."/>
            <person name="Dougan E. K."/>
            <person name="Chan C."/>
            <person name="Rhodes N."/>
            <person name="Thang M."/>
        </authorList>
    </citation>
    <scope>NUCLEOTIDE SEQUENCE</scope>
</reference>
<keyword evidence="3" id="KW-1185">Reference proteome</keyword>
<reference evidence="2" key="2">
    <citation type="submission" date="2024-04" db="EMBL/GenBank/DDBJ databases">
        <authorList>
            <person name="Chen Y."/>
            <person name="Shah S."/>
            <person name="Dougan E. K."/>
            <person name="Thang M."/>
            <person name="Chan C."/>
        </authorList>
    </citation>
    <scope>NUCLEOTIDE SEQUENCE [LARGE SCALE GENOMIC DNA]</scope>
</reference>
<dbReference type="EMBL" id="CAMXCT020005735">
    <property type="protein sequence ID" value="CAL1166517.1"/>
    <property type="molecule type" value="Genomic_DNA"/>
</dbReference>
<accession>A0A9P1DPH8</accession>
<evidence type="ECO:0000313" key="1">
    <source>
        <dbReference type="EMBL" id="CAI4013142.1"/>
    </source>
</evidence>
<sequence length="768" mass="85658">MKRSQAAQVYPDSLCTAISKDFEMEEVAQDMFQPEVPSPTAQLDAGNKTLYAKAPVDDAKTLSFTSGDDEGSAGQEDQQTAFVIPFHLFSAENWSSLREPATIDDSSNGQSGEIAKGSIGYLKGAARVLQHEEVRERCNPEASVIYLLGGFTAEHQPGFKAGCPFSDESLQSKKLLVNFNHKGARTSKGSPWQHRLKNSLESCSVVDELSSSVPNVEQFLHRLELGDEVLESNLLSVVEAKSDDWMPRENACIMEILNEISPEKGQGALISQSELEGAKSTLDQSALNLQLQEVDYDEKCLAAYLSKLDSYKLRLHHQKNEWVQKQMERAKTSVHKWFDSKVTAICWPEKIDGATAINAMQQLEDTVGKWTQSLQLRTPAYLFVANFVAPSLVKSELTPCILRSMVYFVLLQVQDALWTDARDQRPMAYSGKFIGPLVTSLDTQKVEWLWKDPAINRLRLQDDPPAEHLESPPEPPALKRCTYGKVEGQIVTLEIPEAVVKQYGSKEEFKTFHEGFLLRNPPTKTFKTNKKGAGNNPIQSAPVQKKRLREEDLSSCLVDVDEKLTPEGDSILVEVPIINARAGKKLDTMPVLRISTRVGAYIVNQSGHEVTLQKSSVLCGFGKAKFKEGGNNETLDTDTEIPFEVNDGTYAVLDNQFGTIGEHLSKAKQTQPNNHQVRYHKSTQDPDGKWQIEKEHAVIFCIQAEDDKNKVSQSQVGQFLKPPHAWNSKAVKLGWQLKWSLNGMQPSRAVVFVVQDVTIPDQKAFLVQ</sequence>
<protein>
    <submittedName>
        <fullName evidence="1">Uncharacterized protein</fullName>
    </submittedName>
</protein>
<comment type="caution">
    <text evidence="1">The sequence shown here is derived from an EMBL/GenBank/DDBJ whole genome shotgun (WGS) entry which is preliminary data.</text>
</comment>
<dbReference type="Proteomes" id="UP001152797">
    <property type="component" value="Unassembled WGS sequence"/>
</dbReference>
<organism evidence="1">
    <name type="scientific">Cladocopium goreaui</name>
    <dbReference type="NCBI Taxonomy" id="2562237"/>
    <lineage>
        <taxon>Eukaryota</taxon>
        <taxon>Sar</taxon>
        <taxon>Alveolata</taxon>
        <taxon>Dinophyceae</taxon>
        <taxon>Suessiales</taxon>
        <taxon>Symbiodiniaceae</taxon>
        <taxon>Cladocopium</taxon>
    </lineage>
</organism>
<evidence type="ECO:0000313" key="3">
    <source>
        <dbReference type="Proteomes" id="UP001152797"/>
    </source>
</evidence>
<name>A0A9P1DPH8_9DINO</name>
<dbReference type="EMBL" id="CAMXCT030005735">
    <property type="protein sequence ID" value="CAL4800454.1"/>
    <property type="molecule type" value="Genomic_DNA"/>
</dbReference>
<dbReference type="EMBL" id="CAMXCT010005735">
    <property type="protein sequence ID" value="CAI4013142.1"/>
    <property type="molecule type" value="Genomic_DNA"/>
</dbReference>
<gene>
    <name evidence="1" type="ORF">C1SCF055_LOCUS38138</name>
</gene>
<evidence type="ECO:0000313" key="2">
    <source>
        <dbReference type="EMBL" id="CAL1166517.1"/>
    </source>
</evidence>